<evidence type="ECO:0000256" key="4">
    <source>
        <dbReference type="ARBA" id="ARBA00023239"/>
    </source>
</evidence>
<dbReference type="EMBL" id="CP009149">
    <property type="protein sequence ID" value="AIJ05165.1"/>
    <property type="molecule type" value="Genomic_DNA"/>
</dbReference>
<dbReference type="GO" id="GO:0008299">
    <property type="term" value="P:isoprenoid biosynthetic process"/>
    <property type="evidence" value="ECO:0007669"/>
    <property type="project" value="UniProtKB-KW"/>
</dbReference>
<keyword evidence="3" id="KW-0414">Isoprene biosynthesis</keyword>
<keyword evidence="2" id="KW-0408">Iron</keyword>
<dbReference type="GeneID" id="24890908"/>
<comment type="subunit">
    <text evidence="8">Heterodimer composed of a large subunit (PMDh-L) and a small subunit (PMDh-S).</text>
</comment>
<evidence type="ECO:0000256" key="1">
    <source>
        <dbReference type="ARBA" id="ARBA00005092"/>
    </source>
</evidence>
<dbReference type="PANTHER" id="PTHR36577">
    <property type="entry name" value="DUF521 DOMAIN PROTEIN (AFU_ORTHOLOGUE AFUA_6G00490)"/>
    <property type="match status" value="1"/>
</dbReference>
<dbReference type="STRING" id="1301915.JH146_0315"/>
<evidence type="ECO:0000256" key="3">
    <source>
        <dbReference type="ARBA" id="ARBA00023229"/>
    </source>
</evidence>
<dbReference type="GO" id="GO:0016829">
    <property type="term" value="F:lyase activity"/>
    <property type="evidence" value="ECO:0007669"/>
    <property type="project" value="UniProtKB-KW"/>
</dbReference>
<evidence type="ECO:0000256" key="2">
    <source>
        <dbReference type="ARBA" id="ARBA00023004"/>
    </source>
</evidence>
<dbReference type="CDD" id="cd01355">
    <property type="entry name" value="AcnX"/>
    <property type="match status" value="1"/>
</dbReference>
<dbReference type="InterPro" id="IPR007506">
    <property type="entry name" value="PMDh-L-like_dom"/>
</dbReference>
<gene>
    <name evidence="12" type="ORF">JH146_0315</name>
</gene>
<evidence type="ECO:0000259" key="11">
    <source>
        <dbReference type="Pfam" id="PF04412"/>
    </source>
</evidence>
<keyword evidence="4" id="KW-0456">Lyase</keyword>
<comment type="similarity">
    <text evidence="7">Belongs to the AcnX type II large subunit family.</text>
</comment>
<organism evidence="12 13">
    <name type="scientific">Methanocaldococcus bathoardescens</name>
    <dbReference type="NCBI Taxonomy" id="1301915"/>
    <lineage>
        <taxon>Archaea</taxon>
        <taxon>Methanobacteriati</taxon>
        <taxon>Methanobacteriota</taxon>
        <taxon>Methanomada group</taxon>
        <taxon>Methanococci</taxon>
        <taxon>Methanococcales</taxon>
        <taxon>Methanocaldococcaceae</taxon>
        <taxon>Methanocaldococcus</taxon>
    </lineage>
</organism>
<comment type="pathway">
    <text evidence="1">Isoprenoid biosynthesis; isopentenyl diphosphate biosynthesis via mevalonate pathway.</text>
</comment>
<evidence type="ECO:0000256" key="10">
    <source>
        <dbReference type="ARBA" id="ARBA00047196"/>
    </source>
</evidence>
<dbReference type="HOGENOM" id="CLU_018825_1_0_2"/>
<proteinExistence type="inferred from homology"/>
<comment type="function">
    <text evidence="6">Component of a hydro-lyase that catalyzes the dehydration of mevalonate 5-phosphate (MVA5P) to form trans-anhydromevalonate 5-phosphate (tAHMP). Involved in the archaeal mevalonate (MVA) pathway, which provides fundamental precursors for isoprenoid biosynthesis, such as isopentenyl diphosphate (IPP) and dimethylallyl diphosphate (DMAPP).</text>
</comment>
<evidence type="ECO:0000256" key="5">
    <source>
        <dbReference type="ARBA" id="ARBA00045120"/>
    </source>
</evidence>
<dbReference type="Pfam" id="PF04412">
    <property type="entry name" value="AcnX"/>
    <property type="match status" value="1"/>
</dbReference>
<accession>A0A076LA01</accession>
<dbReference type="Proteomes" id="UP000028781">
    <property type="component" value="Chromosome"/>
</dbReference>
<feature type="domain" description="Phosphomevalonate dehydratase large subunit-like" evidence="11">
    <location>
        <begin position="1"/>
        <end position="402"/>
    </location>
</feature>
<evidence type="ECO:0000256" key="7">
    <source>
        <dbReference type="ARBA" id="ARBA00046333"/>
    </source>
</evidence>
<keyword evidence="13" id="KW-1185">Reference proteome</keyword>
<protein>
    <recommendedName>
        <fullName evidence="10">Phosphomevalonate dehydratase large subunit</fullName>
        <ecNumber evidence="9">4.2.1.182</ecNumber>
    </recommendedName>
</protein>
<comment type="catalytic activity">
    <reaction evidence="5">
        <text>(R)-5-phosphomevalonate = (2E)-3-methyl-5-phosphooxypent-2-enoate + H2O</text>
        <dbReference type="Rhea" id="RHEA:78975"/>
        <dbReference type="ChEBI" id="CHEBI:15377"/>
        <dbReference type="ChEBI" id="CHEBI:58146"/>
        <dbReference type="ChEBI" id="CHEBI:229665"/>
        <dbReference type="EC" id="4.2.1.182"/>
    </reaction>
    <physiologicalReaction direction="left-to-right" evidence="5">
        <dbReference type="Rhea" id="RHEA:78976"/>
    </physiologicalReaction>
</comment>
<dbReference type="KEGG" id="mjh:JH146_0315"/>
<evidence type="ECO:0000256" key="8">
    <source>
        <dbReference type="ARBA" id="ARBA00046520"/>
    </source>
</evidence>
<name>A0A076LA01_9EURY</name>
<dbReference type="RefSeq" id="WP_048201361.1">
    <property type="nucleotide sequence ID" value="NZ_CP009149.1"/>
</dbReference>
<reference evidence="12 13" key="1">
    <citation type="journal article" date="2015" name="Int. J. Syst. Evol. Microbiol.">
        <title>M ethanocaldococcus bathoardescens sp. nov., a hyperthermophilic methanogen isolated from a volcanically active deep-sea hydrothermal vent.</title>
        <authorList>
            <person name="Stewart L.C."/>
            <person name="Jung J.H."/>
            <person name="Kim Y.T."/>
            <person name="Kwon S.W."/>
            <person name="Park C.S."/>
            <person name="Holden J.F."/>
        </authorList>
    </citation>
    <scope>NUCLEOTIDE SEQUENCE [LARGE SCALE GENOMIC DNA]</scope>
    <source>
        <strain evidence="12 13">JH146</strain>
    </source>
</reference>
<evidence type="ECO:0000313" key="13">
    <source>
        <dbReference type="Proteomes" id="UP000028781"/>
    </source>
</evidence>
<sequence>MYLTKEEEKILDGEYGEVLRRCMNLLVSLGDIYGAEKLIPINSAQISGVSYKTIGDIGLEFLEDFAKENVKVKVYSTLNPAGMDLDIWKELGIDEEFAKKQLRIIEAFKKMEVEIGCTCTPYLVGNLPKFGEHISWAESSAVSFANSVLGAKTNREGGPSALAAAIIGKTPYYGYHLDENRKATHIIELDSQLISNINDVGESFYGALGYLVGKIVKNGVPYFENLYRLNPNNDNLKSLGAAMAASGGIALYHAKNLTAECRVKEVIDDKVEKISIGVDEIKEAYEKLNTTNEEPDLICIGCPHCSLMEIKKIAEILKDKKLDADLWVCCSLHIKSIADRMGYTKIIEKAGGKVVKDTCMVVSPIEDLGYKKVATYSGKAAVYLPSFCKSDVIFGDIEELVKGR</sequence>
<dbReference type="OrthoDB" id="25253at2157"/>
<dbReference type="AlphaFoldDB" id="A0A076LA01"/>
<evidence type="ECO:0000313" key="12">
    <source>
        <dbReference type="EMBL" id="AIJ05165.1"/>
    </source>
</evidence>
<dbReference type="EC" id="4.2.1.182" evidence="9"/>
<evidence type="ECO:0000256" key="6">
    <source>
        <dbReference type="ARBA" id="ARBA00045299"/>
    </source>
</evidence>
<dbReference type="PANTHER" id="PTHR36577:SF3">
    <property type="entry name" value="DUF521 DOMAIN PROTEIN (AFU_ORTHOLOGUE AFUA_6G00490)"/>
    <property type="match status" value="1"/>
</dbReference>
<evidence type="ECO:0000256" key="9">
    <source>
        <dbReference type="ARBA" id="ARBA00047176"/>
    </source>
</evidence>